<evidence type="ECO:0000313" key="3">
    <source>
        <dbReference type="Proteomes" id="UP001497392"/>
    </source>
</evidence>
<feature type="compositionally biased region" description="Basic and acidic residues" evidence="1">
    <location>
        <begin position="256"/>
        <end position="266"/>
    </location>
</feature>
<feature type="compositionally biased region" description="Basic and acidic residues" evidence="1">
    <location>
        <begin position="202"/>
        <end position="212"/>
    </location>
</feature>
<evidence type="ECO:0000313" key="2">
    <source>
        <dbReference type="EMBL" id="CAL5226976.1"/>
    </source>
</evidence>
<proteinExistence type="predicted"/>
<feature type="region of interest" description="Disordered" evidence="1">
    <location>
        <begin position="239"/>
        <end position="266"/>
    </location>
</feature>
<feature type="region of interest" description="Disordered" evidence="1">
    <location>
        <begin position="193"/>
        <end position="215"/>
    </location>
</feature>
<dbReference type="Proteomes" id="UP001497392">
    <property type="component" value="Unassembled WGS sequence"/>
</dbReference>
<sequence>MSRAADILNYFASRANSSSADIREGARTAVGLAYDLFWAPVTVPKAVISIGLGLPPVRALVLTPLLLLHRSCTRGKLISFTLLDASGKVSYTQPVWAQWDYNVSSLLELLEKHLQLQNKEVWIESLGTKQKGIFQDSYTPLPLKSTVKGKSLCVCCLLNAGTKFALPYVTVAAMVEERPSAAAEVMLTAKAPLGLESSPDTSPDKPPGRSSKEYFSLPADASFGAKRLLLTSHPIPASLIDGSSDADSPTHSPMSDPERLRFSPFK</sequence>
<organism evidence="2 3">
    <name type="scientific">Coccomyxa viridis</name>
    <dbReference type="NCBI Taxonomy" id="1274662"/>
    <lineage>
        <taxon>Eukaryota</taxon>
        <taxon>Viridiplantae</taxon>
        <taxon>Chlorophyta</taxon>
        <taxon>core chlorophytes</taxon>
        <taxon>Trebouxiophyceae</taxon>
        <taxon>Trebouxiophyceae incertae sedis</taxon>
        <taxon>Coccomyxaceae</taxon>
        <taxon>Coccomyxa</taxon>
    </lineage>
</organism>
<accession>A0ABP1G882</accession>
<keyword evidence="3" id="KW-1185">Reference proteome</keyword>
<reference evidence="2 3" key="1">
    <citation type="submission" date="2024-06" db="EMBL/GenBank/DDBJ databases">
        <authorList>
            <person name="Kraege A."/>
            <person name="Thomma B."/>
        </authorList>
    </citation>
    <scope>NUCLEOTIDE SEQUENCE [LARGE SCALE GENOMIC DNA]</scope>
</reference>
<protein>
    <submittedName>
        <fullName evidence="2">G9862 protein</fullName>
    </submittedName>
</protein>
<comment type="caution">
    <text evidence="2">The sequence shown here is derived from an EMBL/GenBank/DDBJ whole genome shotgun (WGS) entry which is preliminary data.</text>
</comment>
<gene>
    <name evidence="2" type="primary">g9862</name>
    <name evidence="2" type="ORF">VP750_LOCUS8882</name>
</gene>
<evidence type="ECO:0000256" key="1">
    <source>
        <dbReference type="SAM" id="MobiDB-lite"/>
    </source>
</evidence>
<name>A0ABP1G882_9CHLO</name>
<dbReference type="EMBL" id="CAXHTA020000016">
    <property type="protein sequence ID" value="CAL5226976.1"/>
    <property type="molecule type" value="Genomic_DNA"/>
</dbReference>